<reference evidence="1 2" key="1">
    <citation type="journal article" date="2010" name="Int. J. Syst. Evol. Microbiol.">
        <title>Bacillus horneckiae sp. nov., isolated from a spacecraft-assembly clean room.</title>
        <authorList>
            <person name="Vaishampayan P."/>
            <person name="Probst A."/>
            <person name="Krishnamurthi S."/>
            <person name="Ghosh S."/>
            <person name="Osman S."/>
            <person name="McDowall A."/>
            <person name="Ruckmani A."/>
            <person name="Mayilraj S."/>
            <person name="Venkateswaran K."/>
        </authorList>
    </citation>
    <scope>NUCLEOTIDE SEQUENCE [LARGE SCALE GENOMIC DNA]</scope>
    <source>
        <strain evidence="2">1PO1SC</strain>
    </source>
</reference>
<gene>
    <name evidence="1" type="ORF">CWS20_03810</name>
</gene>
<dbReference type="EMBL" id="PISD01000008">
    <property type="protein sequence ID" value="PKG30128.1"/>
    <property type="molecule type" value="Genomic_DNA"/>
</dbReference>
<dbReference type="InterPro" id="IPR015943">
    <property type="entry name" value="WD40/YVTN_repeat-like_dom_sf"/>
</dbReference>
<sequence length="323" mass="36041">MPTIYKLLIVFAYICLLAGCQQEEYEPIAEKANVAATINIKDMSVSFIDIDKQEKMAQWTLEKPYTGGVIFPDGDTFLLYGKDIDTIDLFSLSKGTMIDHWDVGEGIVNGLLINKDELAFADENQDSIRFFDLSGSEHATVDTEANPYTMTLSEKEGLLYVLSFDHEELTKIDANKKERLEGFTINPYASGALLLEEQNELWVGGHGEGIDIEKNVHVYGTKTGELKTKISVPTMPVDFVQKDDWIYIVSHGSNTLYKVDKEGKVADSVTVTANPFNIELAGEELLVAGYDSSDIQFINEDTLTVDKRVKVGEGPFQIVLREK</sequence>
<organism evidence="1 2">
    <name type="scientific">Cytobacillus horneckiae</name>
    <dbReference type="NCBI Taxonomy" id="549687"/>
    <lineage>
        <taxon>Bacteria</taxon>
        <taxon>Bacillati</taxon>
        <taxon>Bacillota</taxon>
        <taxon>Bacilli</taxon>
        <taxon>Bacillales</taxon>
        <taxon>Bacillaceae</taxon>
        <taxon>Cytobacillus</taxon>
    </lineage>
</organism>
<dbReference type="PROSITE" id="PS51257">
    <property type="entry name" value="PROKAR_LIPOPROTEIN"/>
    <property type="match status" value="1"/>
</dbReference>
<dbReference type="Gene3D" id="2.130.10.10">
    <property type="entry name" value="YVTN repeat-like/Quinoprotein amine dehydrogenase"/>
    <property type="match status" value="1"/>
</dbReference>
<protein>
    <recommendedName>
        <fullName evidence="3">WD40 repeat domain-containing protein</fullName>
    </recommendedName>
</protein>
<evidence type="ECO:0000313" key="2">
    <source>
        <dbReference type="Proteomes" id="UP000233343"/>
    </source>
</evidence>
<dbReference type="InterPro" id="IPR051200">
    <property type="entry name" value="Host-pathogen_enzymatic-act"/>
</dbReference>
<dbReference type="PANTHER" id="PTHR47197:SF3">
    <property type="entry name" value="DIHYDRO-HEME D1 DEHYDROGENASE"/>
    <property type="match status" value="1"/>
</dbReference>
<dbReference type="PANTHER" id="PTHR47197">
    <property type="entry name" value="PROTEIN NIRF"/>
    <property type="match status" value="1"/>
</dbReference>
<dbReference type="RefSeq" id="WP_066200090.1">
    <property type="nucleotide sequence ID" value="NZ_JAFDQP010000002.1"/>
</dbReference>
<dbReference type="SUPFAM" id="SSF51004">
    <property type="entry name" value="C-terminal (heme d1) domain of cytochrome cd1-nitrite reductase"/>
    <property type="match status" value="1"/>
</dbReference>
<comment type="caution">
    <text evidence="1">The sequence shown here is derived from an EMBL/GenBank/DDBJ whole genome shotgun (WGS) entry which is preliminary data.</text>
</comment>
<evidence type="ECO:0000313" key="1">
    <source>
        <dbReference type="EMBL" id="PKG30128.1"/>
    </source>
</evidence>
<keyword evidence="2" id="KW-1185">Reference proteome</keyword>
<evidence type="ECO:0008006" key="3">
    <source>
        <dbReference type="Google" id="ProtNLM"/>
    </source>
</evidence>
<dbReference type="InterPro" id="IPR011048">
    <property type="entry name" value="Haem_d1_sf"/>
</dbReference>
<accession>A0A2N0ZKV8</accession>
<dbReference type="AlphaFoldDB" id="A0A2N0ZKV8"/>
<dbReference type="Proteomes" id="UP000233343">
    <property type="component" value="Unassembled WGS sequence"/>
</dbReference>
<proteinExistence type="predicted"/>
<name>A0A2N0ZKV8_9BACI</name>